<dbReference type="PANTHER" id="PTHR40057">
    <property type="entry name" value="SLR1162 PROTEIN"/>
    <property type="match status" value="1"/>
</dbReference>
<keyword evidence="2" id="KW-0812">Transmembrane</keyword>
<protein>
    <recommendedName>
        <fullName evidence="5">Antibiotic biosynthesis monooxygenase</fullName>
    </recommendedName>
</protein>
<organism evidence="3 4">
    <name type="scientific">Rhodococcus spelaei</name>
    <dbReference type="NCBI Taxonomy" id="2546320"/>
    <lineage>
        <taxon>Bacteria</taxon>
        <taxon>Bacillati</taxon>
        <taxon>Actinomycetota</taxon>
        <taxon>Actinomycetes</taxon>
        <taxon>Mycobacteriales</taxon>
        <taxon>Nocardiaceae</taxon>
        <taxon>Rhodococcus</taxon>
    </lineage>
</organism>
<feature type="region of interest" description="Disordered" evidence="1">
    <location>
        <begin position="1"/>
        <end position="29"/>
    </location>
</feature>
<keyword evidence="4" id="KW-1185">Reference proteome</keyword>
<reference evidence="3 4" key="1">
    <citation type="submission" date="2019-06" db="EMBL/GenBank/DDBJ databases">
        <title>Rhodococcus spaelei sp. nov., isolated from a cave.</title>
        <authorList>
            <person name="Lee S.D."/>
        </authorList>
    </citation>
    <scope>NUCLEOTIDE SEQUENCE [LARGE SCALE GENOMIC DNA]</scope>
    <source>
        <strain evidence="3 4">C9-5</strain>
    </source>
</reference>
<evidence type="ECO:0008006" key="5">
    <source>
        <dbReference type="Google" id="ProtNLM"/>
    </source>
</evidence>
<evidence type="ECO:0000256" key="2">
    <source>
        <dbReference type="SAM" id="Phobius"/>
    </source>
</evidence>
<name>A0A541BP95_9NOCA</name>
<dbReference type="RefSeq" id="WP_142095957.1">
    <property type="nucleotide sequence ID" value="NZ_VIGH01000002.1"/>
</dbReference>
<dbReference type="AlphaFoldDB" id="A0A541BP95"/>
<gene>
    <name evidence="3" type="ORF">FK531_05510</name>
</gene>
<evidence type="ECO:0000256" key="1">
    <source>
        <dbReference type="SAM" id="MobiDB-lite"/>
    </source>
</evidence>
<dbReference type="EMBL" id="VIGH01000002">
    <property type="protein sequence ID" value="TQF74110.1"/>
    <property type="molecule type" value="Genomic_DNA"/>
</dbReference>
<evidence type="ECO:0000313" key="3">
    <source>
        <dbReference type="EMBL" id="TQF74110.1"/>
    </source>
</evidence>
<dbReference type="OrthoDB" id="1494254at2"/>
<accession>A0A541BP95</accession>
<dbReference type="PANTHER" id="PTHR40057:SF1">
    <property type="entry name" value="SLR1162 PROTEIN"/>
    <property type="match status" value="1"/>
</dbReference>
<feature type="transmembrane region" description="Helical" evidence="2">
    <location>
        <begin position="144"/>
        <end position="165"/>
    </location>
</feature>
<evidence type="ECO:0000313" key="4">
    <source>
        <dbReference type="Proteomes" id="UP000316256"/>
    </source>
</evidence>
<dbReference type="SUPFAM" id="SSF54909">
    <property type="entry name" value="Dimeric alpha+beta barrel"/>
    <property type="match status" value="1"/>
</dbReference>
<dbReference type="InterPro" id="IPR038762">
    <property type="entry name" value="ABM_predict"/>
</dbReference>
<dbReference type="Gene3D" id="3.30.70.100">
    <property type="match status" value="1"/>
</dbReference>
<feature type="transmembrane region" description="Helical" evidence="2">
    <location>
        <begin position="171"/>
        <end position="193"/>
    </location>
</feature>
<feature type="transmembrane region" description="Helical" evidence="2">
    <location>
        <begin position="214"/>
        <end position="238"/>
    </location>
</feature>
<proteinExistence type="predicted"/>
<keyword evidence="2" id="KW-1133">Transmembrane helix</keyword>
<comment type="caution">
    <text evidence="3">The sequence shown here is derived from an EMBL/GenBank/DDBJ whole genome shotgun (WGS) entry which is preliminary data.</text>
</comment>
<sequence length="241" mass="26453">MLIDEVRDNTSGGAWGNDDTSGGASGNDDAVTVAVSHPSVSGREAEFLAWQQRVVEAEKAFPGFRGSQTRRPVTGIQENWTILFTFDSSENLERWLSSPERAALLEEGREFRGFEVHPIANPFGSWFPAGGPDAAPAAQWKTALSVLIGLYPTVVILTLLIAEIWPGAPLWLGLLVGNVLSVTILTWVVMPVVTRALRFWLEPDDPRDLRTERLGVAISVAFLAVAAIVFWLVTRVFWTLP</sequence>
<dbReference type="InterPro" id="IPR011008">
    <property type="entry name" value="Dimeric_a/b-barrel"/>
</dbReference>
<dbReference type="Proteomes" id="UP000316256">
    <property type="component" value="Unassembled WGS sequence"/>
</dbReference>
<keyword evidence="2" id="KW-0472">Membrane</keyword>